<evidence type="ECO:0000256" key="3">
    <source>
        <dbReference type="ARBA" id="ARBA00022801"/>
    </source>
</evidence>
<reference evidence="6 7" key="1">
    <citation type="submission" date="2019-03" db="EMBL/GenBank/DDBJ databases">
        <title>Genomic Encyclopedia of Type Strains, Phase IV (KMG-IV): sequencing the most valuable type-strain genomes for metagenomic binning, comparative biology and taxonomic classification.</title>
        <authorList>
            <person name="Goeker M."/>
        </authorList>
    </citation>
    <scope>NUCLEOTIDE SEQUENCE [LARGE SCALE GENOMIC DNA]</scope>
    <source>
        <strain evidence="6 7">DSM 2132</strain>
    </source>
</reference>
<dbReference type="AlphaFoldDB" id="A0A4R2PFW1"/>
<dbReference type="Proteomes" id="UP000295399">
    <property type="component" value="Unassembled WGS sequence"/>
</dbReference>
<feature type="binding site" evidence="5">
    <location>
        <position position="56"/>
    </location>
    <ligand>
        <name>substrate</name>
    </ligand>
</feature>
<evidence type="ECO:0000313" key="7">
    <source>
        <dbReference type="Proteomes" id="UP000295399"/>
    </source>
</evidence>
<dbReference type="GO" id="GO:0004427">
    <property type="term" value="F:inorganic diphosphate phosphatase activity"/>
    <property type="evidence" value="ECO:0007669"/>
    <property type="project" value="UniProtKB-UniRule"/>
</dbReference>
<protein>
    <recommendedName>
        <fullName evidence="5">Inorganic pyrophosphatase</fullName>
        <ecNumber evidence="5">3.6.1.1</ecNumber>
    </recommendedName>
    <alternativeName>
        <fullName evidence="5">Pyrophosphate phospho-hydrolase</fullName>
        <shortName evidence="5">PPase</shortName>
    </alternativeName>
</protein>
<feature type="binding site" evidence="5">
    <location>
        <position position="103"/>
    </location>
    <ligand>
        <name>Mg(2+)</name>
        <dbReference type="ChEBI" id="CHEBI:18420"/>
        <label>1</label>
    </ligand>
</feature>
<dbReference type="SUPFAM" id="SSF50324">
    <property type="entry name" value="Inorganic pyrophosphatase"/>
    <property type="match status" value="1"/>
</dbReference>
<keyword evidence="4 5" id="KW-0460">Magnesium</keyword>
<feature type="binding site" evidence="5">
    <location>
        <position position="71"/>
    </location>
    <ligand>
        <name>Mg(2+)</name>
        <dbReference type="ChEBI" id="CHEBI:18420"/>
        <label>1</label>
    </ligand>
</feature>
<comment type="caution">
    <text evidence="6">The sequence shown here is derived from an EMBL/GenBank/DDBJ whole genome shotgun (WGS) entry which is preliminary data.</text>
</comment>
<dbReference type="InterPro" id="IPR036649">
    <property type="entry name" value="Pyrophosphatase_sf"/>
</dbReference>
<feature type="binding site" evidence="5">
    <location>
        <position position="66"/>
    </location>
    <ligand>
        <name>Mg(2+)</name>
        <dbReference type="ChEBI" id="CHEBI:18420"/>
        <label>1</label>
    </ligand>
</feature>
<dbReference type="Gene3D" id="3.90.80.10">
    <property type="entry name" value="Inorganic pyrophosphatase"/>
    <property type="match status" value="1"/>
</dbReference>
<feature type="binding site" evidence="5">
    <location>
        <position position="30"/>
    </location>
    <ligand>
        <name>substrate</name>
    </ligand>
</feature>
<comment type="cofactor">
    <cofactor evidence="1 5">
        <name>Mg(2+)</name>
        <dbReference type="ChEBI" id="CHEBI:18420"/>
    </cofactor>
</comment>
<feature type="binding site" evidence="5">
    <location>
        <position position="71"/>
    </location>
    <ligand>
        <name>Mg(2+)</name>
        <dbReference type="ChEBI" id="CHEBI:18420"/>
        <label>2</label>
    </ligand>
</feature>
<keyword evidence="5" id="KW-0963">Cytoplasm</keyword>
<comment type="subunit">
    <text evidence="5">Homohexamer.</text>
</comment>
<evidence type="ECO:0000256" key="2">
    <source>
        <dbReference type="ARBA" id="ARBA00022723"/>
    </source>
</evidence>
<dbReference type="InterPro" id="IPR008162">
    <property type="entry name" value="Pyrophosphatase"/>
</dbReference>
<comment type="subcellular location">
    <subcellularLocation>
        <location evidence="5">Cytoplasm</location>
    </subcellularLocation>
</comment>
<keyword evidence="2 5" id="KW-0479">Metal-binding</keyword>
<feature type="binding site" evidence="5">
    <location>
        <position position="44"/>
    </location>
    <ligand>
        <name>substrate</name>
    </ligand>
</feature>
<dbReference type="GO" id="GO:0005737">
    <property type="term" value="C:cytoplasm"/>
    <property type="evidence" value="ECO:0007669"/>
    <property type="project" value="UniProtKB-SubCell"/>
</dbReference>
<gene>
    <name evidence="5" type="primary">ppa</name>
    <name evidence="6" type="ORF">EV659_10764</name>
</gene>
<dbReference type="Pfam" id="PF00719">
    <property type="entry name" value="Pyrophosphatase"/>
    <property type="match status" value="1"/>
</dbReference>
<name>A0A4R2PFW1_RHOSA</name>
<dbReference type="GO" id="GO:0000287">
    <property type="term" value="F:magnesium ion binding"/>
    <property type="evidence" value="ECO:0007669"/>
    <property type="project" value="UniProtKB-UniRule"/>
</dbReference>
<evidence type="ECO:0000313" key="6">
    <source>
        <dbReference type="EMBL" id="TCP33454.1"/>
    </source>
</evidence>
<dbReference type="EMBL" id="SLXO01000007">
    <property type="protein sequence ID" value="TCP33454.1"/>
    <property type="molecule type" value="Genomic_DNA"/>
</dbReference>
<dbReference type="OrthoDB" id="5187599at2"/>
<dbReference type="GO" id="GO:0006796">
    <property type="term" value="P:phosphate-containing compound metabolic process"/>
    <property type="evidence" value="ECO:0007669"/>
    <property type="project" value="InterPro"/>
</dbReference>
<comment type="catalytic activity">
    <reaction evidence="5">
        <text>diphosphate + H2O = 2 phosphate + H(+)</text>
        <dbReference type="Rhea" id="RHEA:24576"/>
        <dbReference type="ChEBI" id="CHEBI:15377"/>
        <dbReference type="ChEBI" id="CHEBI:15378"/>
        <dbReference type="ChEBI" id="CHEBI:33019"/>
        <dbReference type="ChEBI" id="CHEBI:43474"/>
        <dbReference type="EC" id="3.6.1.1"/>
    </reaction>
</comment>
<organism evidence="6 7">
    <name type="scientific">Rhodothalassium salexigens DSM 2132</name>
    <dbReference type="NCBI Taxonomy" id="1188247"/>
    <lineage>
        <taxon>Bacteria</taxon>
        <taxon>Pseudomonadati</taxon>
        <taxon>Pseudomonadota</taxon>
        <taxon>Alphaproteobacteria</taxon>
        <taxon>Rhodothalassiales</taxon>
        <taxon>Rhodothalassiaceae</taxon>
        <taxon>Rhodothalassium</taxon>
    </lineage>
</organism>
<dbReference type="RefSeq" id="WP_132708736.1">
    <property type="nucleotide sequence ID" value="NZ_JACIGF010000007.1"/>
</dbReference>
<keyword evidence="7" id="KW-1185">Reference proteome</keyword>
<proteinExistence type="inferred from homology"/>
<dbReference type="PANTHER" id="PTHR10286">
    <property type="entry name" value="INORGANIC PYROPHOSPHATASE"/>
    <property type="match status" value="1"/>
</dbReference>
<dbReference type="PROSITE" id="PS00387">
    <property type="entry name" value="PPASE"/>
    <property type="match status" value="1"/>
</dbReference>
<dbReference type="EC" id="3.6.1.1" evidence="5"/>
<feature type="binding site" evidence="5">
    <location>
        <position position="142"/>
    </location>
    <ligand>
        <name>substrate</name>
    </ligand>
</feature>
<evidence type="ECO:0000256" key="4">
    <source>
        <dbReference type="ARBA" id="ARBA00022842"/>
    </source>
</evidence>
<dbReference type="HAMAP" id="MF_00209">
    <property type="entry name" value="Inorganic_PPase"/>
    <property type="match status" value="1"/>
</dbReference>
<dbReference type="NCBIfam" id="NF002317">
    <property type="entry name" value="PRK01250.1"/>
    <property type="match status" value="1"/>
</dbReference>
<accession>A0A4R2PFW1</accession>
<comment type="similarity">
    <text evidence="5">Belongs to the PPase family.</text>
</comment>
<dbReference type="InParanoid" id="A0A4R2PFW1"/>
<sequence>MNIDKISVGAAPPWDINVIIEVPVGTEPVKYELDKASGALVVDRILHTSMRYPCNYGFVPHTLAKDGDPVDVIVANRTPIMPGAIVRCRPIGVLEMMDDGGDDAKIMALPVDKLHPFYRDVTSCHELPKIFLDQITHFFQHYKDLEEDKWTKIGAWKGPEEAAQVIAEAIERAKG</sequence>
<dbReference type="CDD" id="cd00412">
    <property type="entry name" value="pyrophosphatase"/>
    <property type="match status" value="1"/>
</dbReference>
<keyword evidence="3 5" id="KW-0378">Hydrolase</keyword>
<comment type="function">
    <text evidence="5">Catalyzes the hydrolysis of inorganic pyrophosphate (PPi) forming two phosphate ions.</text>
</comment>
<evidence type="ECO:0000256" key="1">
    <source>
        <dbReference type="ARBA" id="ARBA00001946"/>
    </source>
</evidence>
<evidence type="ECO:0000256" key="5">
    <source>
        <dbReference type="HAMAP-Rule" id="MF_00209"/>
    </source>
</evidence>
<dbReference type="FunCoup" id="A0A4R2PFW1">
    <property type="interactions" value="373"/>
</dbReference>